<feature type="region of interest" description="Disordered" evidence="1">
    <location>
        <begin position="199"/>
        <end position="261"/>
    </location>
</feature>
<evidence type="ECO:0000313" key="2">
    <source>
        <dbReference type="EMBL" id="EQC41321.1"/>
    </source>
</evidence>
<dbReference type="EMBL" id="JH767134">
    <property type="protein sequence ID" value="EQC41321.1"/>
    <property type="molecule type" value="Genomic_DNA"/>
</dbReference>
<dbReference type="GeneID" id="19942022"/>
<proteinExistence type="predicted"/>
<gene>
    <name evidence="2" type="ORF">SDRG_01295</name>
</gene>
<evidence type="ECO:0000313" key="3">
    <source>
        <dbReference type="Proteomes" id="UP000030762"/>
    </source>
</evidence>
<keyword evidence="3" id="KW-1185">Reference proteome</keyword>
<feature type="compositionally biased region" description="Low complexity" evidence="1">
    <location>
        <begin position="226"/>
        <end position="236"/>
    </location>
</feature>
<protein>
    <submittedName>
        <fullName evidence="2">Uncharacterized protein</fullName>
    </submittedName>
</protein>
<dbReference type="VEuPathDB" id="FungiDB:SDRG_01295"/>
<dbReference type="Proteomes" id="UP000030762">
    <property type="component" value="Unassembled WGS sequence"/>
</dbReference>
<accession>T0R2Y7</accession>
<dbReference type="OrthoDB" id="58467at2759"/>
<reference evidence="2 3" key="1">
    <citation type="submission" date="2012-04" db="EMBL/GenBank/DDBJ databases">
        <title>The Genome Sequence of Saprolegnia declina VS20.</title>
        <authorList>
            <consortium name="The Broad Institute Genome Sequencing Platform"/>
            <person name="Russ C."/>
            <person name="Nusbaum C."/>
            <person name="Tyler B."/>
            <person name="van West P."/>
            <person name="Dieguez-Uribeondo J."/>
            <person name="de Bruijn I."/>
            <person name="Tripathy S."/>
            <person name="Jiang R."/>
            <person name="Young S.K."/>
            <person name="Zeng Q."/>
            <person name="Gargeya S."/>
            <person name="Fitzgerald M."/>
            <person name="Haas B."/>
            <person name="Abouelleil A."/>
            <person name="Alvarado L."/>
            <person name="Arachchi H.M."/>
            <person name="Berlin A."/>
            <person name="Chapman S.B."/>
            <person name="Goldberg J."/>
            <person name="Griggs A."/>
            <person name="Gujja S."/>
            <person name="Hansen M."/>
            <person name="Howarth C."/>
            <person name="Imamovic A."/>
            <person name="Larimer J."/>
            <person name="McCowen C."/>
            <person name="Montmayeur A."/>
            <person name="Murphy C."/>
            <person name="Neiman D."/>
            <person name="Pearson M."/>
            <person name="Priest M."/>
            <person name="Roberts A."/>
            <person name="Saif S."/>
            <person name="Shea T."/>
            <person name="Sisk P."/>
            <person name="Sykes S."/>
            <person name="Wortman J."/>
            <person name="Nusbaum C."/>
            <person name="Birren B."/>
        </authorList>
    </citation>
    <scope>NUCLEOTIDE SEQUENCE [LARGE SCALE GENOMIC DNA]</scope>
    <source>
        <strain evidence="2 3">VS20</strain>
    </source>
</reference>
<dbReference type="STRING" id="1156394.T0R2Y7"/>
<sequence length="583" mass="65620">MVAPASSLRSAASRFVHNDCALPLFCDSYTRNNKNTGHKNLRCFPHCCGSHRPNSFCGMSVVVEHAARPDTADRVVSYSRFEVAPEAQIVPAIPIGARVHATLIEADLKTPEQPLGSWMEGEPITVIELPTDVLRFEYNGNRQCWHYGWRSNRFNCTTKHVLMVYVFEQAGADELECIDVLSSPQFTVCSSRRSSKALAPDAAPSLPASDDEDTTRSRRLVRDQSVRSPSSSSYGVRRAHSPPPEASQATKRPRTSSPSDRDRAIVDALAFWDLCLATMNVRVTSIVQRESPFYDAFNAILAGLFRQDFVHFVRQHLRAPPMPDFLASFEELLVAVAAQIKQALGHTSLSQWLQLVQLDAEWHPTATIGTWLPVYIAFVENMQHAQWYSGNVVHSDSLLMGTWRRESSVKHSSLVVATALDYSSLYWTCSSLGPNTIQVRWDDALCGPWIVLQLEHENSAMPQVHTQLLSIGGLSSIGTEWLLCGTRAWRENQDDTLVIEWYYWPKVLGAPRKRMRERFTLLPSSSDRLMCQLFVEYSDAVPLMDPVDMVQRILLPANWQVQQMIPQYYARCGAAIEAYDADQ</sequence>
<dbReference type="RefSeq" id="XP_008605035.1">
    <property type="nucleotide sequence ID" value="XM_008606813.1"/>
</dbReference>
<evidence type="ECO:0000256" key="1">
    <source>
        <dbReference type="SAM" id="MobiDB-lite"/>
    </source>
</evidence>
<dbReference type="AlphaFoldDB" id="T0R2Y7"/>
<organism evidence="2 3">
    <name type="scientific">Saprolegnia diclina (strain VS20)</name>
    <dbReference type="NCBI Taxonomy" id="1156394"/>
    <lineage>
        <taxon>Eukaryota</taxon>
        <taxon>Sar</taxon>
        <taxon>Stramenopiles</taxon>
        <taxon>Oomycota</taxon>
        <taxon>Saprolegniomycetes</taxon>
        <taxon>Saprolegniales</taxon>
        <taxon>Saprolegniaceae</taxon>
        <taxon>Saprolegnia</taxon>
    </lineage>
</organism>
<feature type="compositionally biased region" description="Basic and acidic residues" evidence="1">
    <location>
        <begin position="214"/>
        <end position="225"/>
    </location>
</feature>
<feature type="compositionally biased region" description="Low complexity" evidence="1">
    <location>
        <begin position="199"/>
        <end position="208"/>
    </location>
</feature>
<dbReference type="OMA" id="EHENSAM"/>
<dbReference type="InParanoid" id="T0R2Y7"/>
<name>T0R2Y7_SAPDV</name>